<name>S7W7S5_SPRLO</name>
<keyword evidence="3 4" id="KW-0067">ATP-binding</keyword>
<dbReference type="EMBL" id="ATCN01000512">
    <property type="protein sequence ID" value="EPR78871.1"/>
    <property type="molecule type" value="Genomic_DNA"/>
</dbReference>
<keyword evidence="5" id="KW-0723">Serine/threonine-protein kinase</keyword>
<evidence type="ECO:0000256" key="5">
    <source>
        <dbReference type="RuleBase" id="RU000304"/>
    </source>
</evidence>
<sequence>MSRSFNISEYKIIKKIGSGSFGKIYVCVAPDGKVYALKCETRGNTLYREYNIYKQLGDSFFVPRVCAYGNMELKGKTEAVMIMELLGVSLHDLFLRCDKRFSVKTVMMLAQLMISRVEFLHHRNIIHRDIKPDNFMFGRDNRINSLYIIDMGLSKCYRDRAYAHIPFRKDRSLTGTARYASLNIHRGIEATRRDDLESLGYCLIYFIKGKLPWQGQKGVNKMEKYENIKYVKLDVTLQELCEDLPMCFLEYMKYVRNLDFDEMPDYVFLKDLFANSMKEKMQRFDYKFDWVVNEDKIEISEI</sequence>
<evidence type="ECO:0000256" key="1">
    <source>
        <dbReference type="ARBA" id="ARBA00012513"/>
    </source>
</evidence>
<dbReference type="InterPro" id="IPR008271">
    <property type="entry name" value="Ser/Thr_kinase_AS"/>
</dbReference>
<accession>S7W7S5</accession>
<dbReference type="GO" id="GO:0004674">
    <property type="term" value="F:protein serine/threonine kinase activity"/>
    <property type="evidence" value="ECO:0007669"/>
    <property type="project" value="UniProtKB-KW"/>
</dbReference>
<dbReference type="EC" id="2.7.11.1" evidence="1"/>
<dbReference type="PANTHER" id="PTHR11909">
    <property type="entry name" value="CASEIN KINASE-RELATED"/>
    <property type="match status" value="1"/>
</dbReference>
<dbReference type="SMART" id="SM00220">
    <property type="entry name" value="S_TKc"/>
    <property type="match status" value="1"/>
</dbReference>
<dbReference type="Proteomes" id="UP000014978">
    <property type="component" value="Unassembled WGS sequence"/>
</dbReference>
<dbReference type="HOGENOM" id="CLU_019279_2_0_1"/>
<dbReference type="AlphaFoldDB" id="S7W7S5"/>
<dbReference type="Pfam" id="PF00069">
    <property type="entry name" value="Pkinase"/>
    <property type="match status" value="1"/>
</dbReference>
<dbReference type="GO" id="GO:0005524">
    <property type="term" value="F:ATP binding"/>
    <property type="evidence" value="ECO:0007669"/>
    <property type="project" value="UniProtKB-UniRule"/>
</dbReference>
<keyword evidence="7" id="KW-0418">Kinase</keyword>
<evidence type="ECO:0000256" key="3">
    <source>
        <dbReference type="ARBA" id="ARBA00022840"/>
    </source>
</evidence>
<dbReference type="FunCoup" id="S7W7S5">
    <property type="interactions" value="207"/>
</dbReference>
<dbReference type="InterPro" id="IPR000719">
    <property type="entry name" value="Prot_kinase_dom"/>
</dbReference>
<dbReference type="VEuPathDB" id="MicrosporidiaDB:SLOPH_184"/>
<dbReference type="PROSITE" id="PS50011">
    <property type="entry name" value="PROTEIN_KINASE_DOM"/>
    <property type="match status" value="1"/>
</dbReference>
<evidence type="ECO:0000259" key="6">
    <source>
        <dbReference type="PROSITE" id="PS50011"/>
    </source>
</evidence>
<dbReference type="STRING" id="1358809.S7W7S5"/>
<dbReference type="InParanoid" id="S7W7S5"/>
<dbReference type="OMA" id="ESRVYKY"/>
<dbReference type="InterPro" id="IPR011009">
    <property type="entry name" value="Kinase-like_dom_sf"/>
</dbReference>
<comment type="similarity">
    <text evidence="5">Belongs to the protein kinase superfamily.</text>
</comment>
<feature type="binding site" evidence="4">
    <location>
        <position position="38"/>
    </location>
    <ligand>
        <name>ATP</name>
        <dbReference type="ChEBI" id="CHEBI:30616"/>
    </ligand>
</feature>
<dbReference type="SUPFAM" id="SSF56112">
    <property type="entry name" value="Protein kinase-like (PK-like)"/>
    <property type="match status" value="1"/>
</dbReference>
<keyword evidence="7" id="KW-0808">Transferase</keyword>
<comment type="caution">
    <text evidence="7">The sequence shown here is derived from an EMBL/GenBank/DDBJ whole genome shotgun (WGS) entry which is preliminary data.</text>
</comment>
<feature type="domain" description="Protein kinase" evidence="6">
    <location>
        <begin position="10"/>
        <end position="269"/>
    </location>
</feature>
<reference evidence="8" key="1">
    <citation type="journal article" date="2013" name="PLoS Genet.">
        <title>The genome of Spraguea lophii and the basis of host-microsporidian interactions.</title>
        <authorList>
            <person name="Campbell S.E."/>
            <person name="Williams T.A."/>
            <person name="Yousuf A."/>
            <person name="Soanes D.M."/>
            <person name="Paszkiewicz K.H."/>
            <person name="Williams B.A.P."/>
        </authorList>
    </citation>
    <scope>NUCLEOTIDE SEQUENCE [LARGE SCALE GENOMIC DNA]</scope>
    <source>
        <strain evidence="8">42_110</strain>
    </source>
</reference>
<keyword evidence="8" id="KW-1185">Reference proteome</keyword>
<dbReference type="Gene3D" id="1.10.510.10">
    <property type="entry name" value="Transferase(Phosphotransferase) domain 1"/>
    <property type="match status" value="1"/>
</dbReference>
<dbReference type="CDD" id="cd14016">
    <property type="entry name" value="STKc_CK1"/>
    <property type="match status" value="1"/>
</dbReference>
<evidence type="ECO:0000313" key="8">
    <source>
        <dbReference type="Proteomes" id="UP000014978"/>
    </source>
</evidence>
<dbReference type="InterPro" id="IPR017441">
    <property type="entry name" value="Protein_kinase_ATP_BS"/>
</dbReference>
<dbReference type="PROSITE" id="PS00107">
    <property type="entry name" value="PROTEIN_KINASE_ATP"/>
    <property type="match status" value="1"/>
</dbReference>
<gene>
    <name evidence="7" type="ORF">SLOPH_184</name>
</gene>
<proteinExistence type="inferred from homology"/>
<evidence type="ECO:0000256" key="2">
    <source>
        <dbReference type="ARBA" id="ARBA00022741"/>
    </source>
</evidence>
<keyword evidence="2 4" id="KW-0547">Nucleotide-binding</keyword>
<organism evidence="7 8">
    <name type="scientific">Spraguea lophii (strain 42_110)</name>
    <name type="common">Microsporidian parasite</name>
    <dbReference type="NCBI Taxonomy" id="1358809"/>
    <lineage>
        <taxon>Eukaryota</taxon>
        <taxon>Fungi</taxon>
        <taxon>Fungi incertae sedis</taxon>
        <taxon>Microsporidia</taxon>
        <taxon>Spragueidae</taxon>
        <taxon>Spraguea</taxon>
    </lineage>
</organism>
<dbReference type="PROSITE" id="PS00108">
    <property type="entry name" value="PROTEIN_KINASE_ST"/>
    <property type="match status" value="1"/>
</dbReference>
<dbReference type="InterPro" id="IPR050235">
    <property type="entry name" value="CK1_Ser-Thr_kinase"/>
</dbReference>
<dbReference type="OrthoDB" id="5800476at2759"/>
<evidence type="ECO:0000313" key="7">
    <source>
        <dbReference type="EMBL" id="EPR78871.1"/>
    </source>
</evidence>
<protein>
    <recommendedName>
        <fullName evidence="1">non-specific serine/threonine protein kinase</fullName>
        <ecNumber evidence="1">2.7.11.1</ecNumber>
    </recommendedName>
</protein>
<evidence type="ECO:0000256" key="4">
    <source>
        <dbReference type="PROSITE-ProRule" id="PRU10141"/>
    </source>
</evidence>